<dbReference type="SMART" id="SM00448">
    <property type="entry name" value="REC"/>
    <property type="match status" value="1"/>
</dbReference>
<dbReference type="SMART" id="SM00086">
    <property type="entry name" value="PAC"/>
    <property type="match status" value="4"/>
</dbReference>
<feature type="region of interest" description="Disordered" evidence="11">
    <location>
        <begin position="1"/>
        <end position="25"/>
    </location>
</feature>
<dbReference type="Pfam" id="PF02518">
    <property type="entry name" value="HATPase_c"/>
    <property type="match status" value="1"/>
</dbReference>
<feature type="domain" description="PAS" evidence="14">
    <location>
        <begin position="633"/>
        <end position="690"/>
    </location>
</feature>
<dbReference type="InterPro" id="IPR003594">
    <property type="entry name" value="HATPase_dom"/>
</dbReference>
<dbReference type="Pfam" id="PF13426">
    <property type="entry name" value="PAS_9"/>
    <property type="match status" value="2"/>
</dbReference>
<sequence length="1134" mass="128993">MVDRRPPKYDNPTENDSPSPEEPTQSIKLADLFPSYLTASGSFSVEERQTTGLKKLLHGMPIPALLIDEDRSVSFANDACLKVSADPVNVMGKTFLSLFPRDYEANVARSMLDSVFVDRQPRTCEGLLWLDKRKIWGRIHLRSLRMGTLRSILVLIEDLTFEKKQLLANQRHQNELRRAHDELEKRVQERTAELTRINEQLRAEVEERTQAQKQLRQSEEKYRNLIEMMNEAFSIRDEEGRITFVNDKHSKMIGFSREETIGRPVSDFLDLRSYHILQEQTEKHKITKGGSYEAVYIGKDGRRIPAIISERPIFGPNDQYMGSTAVITDITKLKTTEAMLIRARDDLEKRIKERTADLAETNEKLLFEISQRNSMEEALRRSEFRFRQIYDRAPVMMHSIDKNGIIRNVNAKWLKELGYSREEAISKKIDFIMAPDSTETLSAVLPQFWHEGQINDVPYKYIKKDGSVIDVLLDSVVMDDPAWGIVSLSVVRDITDKKRAEEALRESEERYRAVVEAQTDLICRCLKDGSITFVNTSFSRFFGESREDLIGLGFLDLVPEQDRERIGDILSTISLATPSDTCEHRVIPPDGRLRWVQWDLQGVFNSEENLVEFQCVGRDVTDRKSAEDALRASEERTRLLIELSPVGIGIVRNSVYAYANPALVDLLGCQNPDEIVGRSLEEFFHPEDRDLTRIWPDSVSQTYRHASHCELRGLKKGGETFDAQLWHTRIDYMGEPALLLFLADTSEAKILRAQLLHAQKMEAVGTLAGGIAHDFNNLLTGILGYADLLLEDKKEGDPDHADLQKIIRSARHGADLVQRILTFSRTTETTPRPVDLNSVVHHMKDILARTFPKIIQIDLALAEDLLYINADYSQVEQVLINLALNAKDAMPNGGRLLIQTANVCLNEEYCRTHLLAREGDYVALTVADTGHGMAKEIQDHIFEPFFTTKEPGKGTGLGLPMVYGIVKQHGGFINFESESGRGTTFRIFIPALHRRTELFETSEESGPLDGNETILLVDDEEFIRDLGTRYLGKAGYRVLTAASGFQALEIYRKEDKEISLVITDLMMPDMTGKQCLDELVKINPDVRVLVASGYAKEESVSFELLGRVEDFVHKPYEKTQLLLAIRKILDKDEI</sequence>
<dbReference type="PROSITE" id="PS50112">
    <property type="entry name" value="PAS"/>
    <property type="match status" value="4"/>
</dbReference>
<dbReference type="InterPro" id="IPR036890">
    <property type="entry name" value="HATPase_C_sf"/>
</dbReference>
<dbReference type="EC" id="2.7.13.3" evidence="2"/>
<dbReference type="Gene3D" id="3.30.565.10">
    <property type="entry name" value="Histidine kinase-like ATPase, C-terminal domain"/>
    <property type="match status" value="1"/>
</dbReference>
<accession>A0A9D6YYR1</accession>
<dbReference type="Pfam" id="PF00989">
    <property type="entry name" value="PAS"/>
    <property type="match status" value="2"/>
</dbReference>
<proteinExistence type="predicted"/>
<dbReference type="InterPro" id="IPR001610">
    <property type="entry name" value="PAC"/>
</dbReference>
<keyword evidence="4" id="KW-0808">Transferase</keyword>
<dbReference type="GO" id="GO:0005524">
    <property type="term" value="F:ATP binding"/>
    <property type="evidence" value="ECO:0007669"/>
    <property type="project" value="UniProtKB-KW"/>
</dbReference>
<evidence type="ECO:0000256" key="10">
    <source>
        <dbReference type="SAM" id="Coils"/>
    </source>
</evidence>
<dbReference type="InterPro" id="IPR035965">
    <property type="entry name" value="PAS-like_dom_sf"/>
</dbReference>
<evidence type="ECO:0000313" key="17">
    <source>
        <dbReference type="Proteomes" id="UP000807825"/>
    </source>
</evidence>
<dbReference type="SMART" id="SM00091">
    <property type="entry name" value="PAS"/>
    <property type="match status" value="5"/>
</dbReference>
<evidence type="ECO:0000256" key="7">
    <source>
        <dbReference type="ARBA" id="ARBA00022840"/>
    </source>
</evidence>
<dbReference type="Pfam" id="PF00072">
    <property type="entry name" value="Response_reg"/>
    <property type="match status" value="1"/>
</dbReference>
<keyword evidence="8" id="KW-0902">Two-component regulatory system</keyword>
<feature type="domain" description="PAC" evidence="15">
    <location>
        <begin position="290"/>
        <end position="342"/>
    </location>
</feature>
<feature type="compositionally biased region" description="Polar residues" evidence="11">
    <location>
        <begin position="12"/>
        <end position="25"/>
    </location>
</feature>
<dbReference type="SUPFAM" id="SSF47384">
    <property type="entry name" value="Homodimeric domain of signal transducing histidine kinase"/>
    <property type="match status" value="1"/>
</dbReference>
<keyword evidence="5" id="KW-0547">Nucleotide-binding</keyword>
<dbReference type="PANTHER" id="PTHR43065">
    <property type="entry name" value="SENSOR HISTIDINE KINASE"/>
    <property type="match status" value="1"/>
</dbReference>
<dbReference type="SUPFAM" id="SSF55874">
    <property type="entry name" value="ATPase domain of HSP90 chaperone/DNA topoisomerase II/histidine kinase"/>
    <property type="match status" value="1"/>
</dbReference>
<dbReference type="PROSITE" id="PS50110">
    <property type="entry name" value="RESPONSE_REGULATORY"/>
    <property type="match status" value="1"/>
</dbReference>
<protein>
    <recommendedName>
        <fullName evidence="2">histidine kinase</fullName>
        <ecNumber evidence="2">2.7.13.3</ecNumber>
    </recommendedName>
</protein>
<dbReference type="GO" id="GO:0000155">
    <property type="term" value="F:phosphorelay sensor kinase activity"/>
    <property type="evidence" value="ECO:0007669"/>
    <property type="project" value="InterPro"/>
</dbReference>
<dbReference type="PRINTS" id="PR00344">
    <property type="entry name" value="BCTRLSENSOR"/>
</dbReference>
<feature type="coiled-coil region" evidence="10">
    <location>
        <begin position="169"/>
        <end position="228"/>
    </location>
</feature>
<keyword evidence="7" id="KW-0067">ATP-binding</keyword>
<dbReference type="Gene3D" id="1.10.287.130">
    <property type="match status" value="1"/>
</dbReference>
<dbReference type="InterPro" id="IPR000700">
    <property type="entry name" value="PAS-assoc_C"/>
</dbReference>
<dbReference type="InterPro" id="IPR000014">
    <property type="entry name" value="PAS"/>
</dbReference>
<evidence type="ECO:0000259" key="13">
    <source>
        <dbReference type="PROSITE" id="PS50110"/>
    </source>
</evidence>
<keyword evidence="10" id="KW-0175">Coiled coil</keyword>
<keyword evidence="3 9" id="KW-0597">Phosphoprotein</keyword>
<evidence type="ECO:0000259" key="14">
    <source>
        <dbReference type="PROSITE" id="PS50112"/>
    </source>
</evidence>
<dbReference type="InterPro" id="IPR004358">
    <property type="entry name" value="Sig_transdc_His_kin-like_C"/>
</dbReference>
<feature type="domain" description="PAS" evidence="14">
    <location>
        <begin position="382"/>
        <end position="452"/>
    </location>
</feature>
<feature type="domain" description="Response regulatory" evidence="13">
    <location>
        <begin position="1013"/>
        <end position="1129"/>
    </location>
</feature>
<dbReference type="InterPro" id="IPR036097">
    <property type="entry name" value="HisK_dim/P_sf"/>
</dbReference>
<evidence type="ECO:0000256" key="9">
    <source>
        <dbReference type="PROSITE-ProRule" id="PRU00169"/>
    </source>
</evidence>
<comment type="caution">
    <text evidence="16">The sequence shown here is derived from an EMBL/GenBank/DDBJ whole genome shotgun (WGS) entry which is preliminary data.</text>
</comment>
<dbReference type="Proteomes" id="UP000807825">
    <property type="component" value="Unassembled WGS sequence"/>
</dbReference>
<dbReference type="AlphaFoldDB" id="A0A9D6YYR1"/>
<reference evidence="16" key="1">
    <citation type="submission" date="2020-07" db="EMBL/GenBank/DDBJ databases">
        <title>Huge and variable diversity of episymbiotic CPR bacteria and DPANN archaea in groundwater ecosystems.</title>
        <authorList>
            <person name="He C.Y."/>
            <person name="Keren R."/>
            <person name="Whittaker M."/>
            <person name="Farag I.F."/>
            <person name="Doudna J."/>
            <person name="Cate J.H.D."/>
            <person name="Banfield J.F."/>
        </authorList>
    </citation>
    <scope>NUCLEOTIDE SEQUENCE</scope>
    <source>
        <strain evidence="16">NC_groundwater_1664_Pr3_B-0.1um_52_9</strain>
    </source>
</reference>
<dbReference type="InterPro" id="IPR003661">
    <property type="entry name" value="HisK_dim/P_dom"/>
</dbReference>
<feature type="domain" description="PAS" evidence="14">
    <location>
        <begin position="507"/>
        <end position="570"/>
    </location>
</feature>
<dbReference type="InterPro" id="IPR001789">
    <property type="entry name" value="Sig_transdc_resp-reg_receiver"/>
</dbReference>
<keyword evidence="6" id="KW-0418">Kinase</keyword>
<feature type="domain" description="PAC" evidence="15">
    <location>
        <begin position="455"/>
        <end position="506"/>
    </location>
</feature>
<evidence type="ECO:0000259" key="15">
    <source>
        <dbReference type="PROSITE" id="PS50113"/>
    </source>
</evidence>
<name>A0A9D6YYR1_9BACT</name>
<dbReference type="CDD" id="cd00130">
    <property type="entry name" value="PAS"/>
    <property type="match status" value="4"/>
</dbReference>
<dbReference type="PROSITE" id="PS50113">
    <property type="entry name" value="PAC"/>
    <property type="match status" value="3"/>
</dbReference>
<dbReference type="EMBL" id="JACRDE010000024">
    <property type="protein sequence ID" value="MBI5247993.1"/>
    <property type="molecule type" value="Genomic_DNA"/>
</dbReference>
<dbReference type="InterPro" id="IPR011006">
    <property type="entry name" value="CheY-like_superfamily"/>
</dbReference>
<dbReference type="InterPro" id="IPR005467">
    <property type="entry name" value="His_kinase_dom"/>
</dbReference>
<dbReference type="SUPFAM" id="SSF55785">
    <property type="entry name" value="PYP-like sensor domain (PAS domain)"/>
    <property type="match status" value="4"/>
</dbReference>
<dbReference type="CDD" id="cd00082">
    <property type="entry name" value="HisKA"/>
    <property type="match status" value="1"/>
</dbReference>
<feature type="modified residue" description="4-aspartylphosphate" evidence="9">
    <location>
        <position position="1064"/>
    </location>
</feature>
<dbReference type="GO" id="GO:0006355">
    <property type="term" value="P:regulation of DNA-templated transcription"/>
    <property type="evidence" value="ECO:0007669"/>
    <property type="project" value="InterPro"/>
</dbReference>
<feature type="domain" description="PAS" evidence="14">
    <location>
        <begin position="218"/>
        <end position="290"/>
    </location>
</feature>
<dbReference type="SMART" id="SM00387">
    <property type="entry name" value="HATPase_c"/>
    <property type="match status" value="1"/>
</dbReference>
<dbReference type="PANTHER" id="PTHR43065:SF42">
    <property type="entry name" value="TWO-COMPONENT SENSOR PPRA"/>
    <property type="match status" value="1"/>
</dbReference>
<feature type="domain" description="Histidine kinase" evidence="12">
    <location>
        <begin position="770"/>
        <end position="993"/>
    </location>
</feature>
<dbReference type="InterPro" id="IPR013767">
    <property type="entry name" value="PAS_fold"/>
</dbReference>
<dbReference type="Pfam" id="PF00512">
    <property type="entry name" value="HisKA"/>
    <property type="match status" value="1"/>
</dbReference>
<evidence type="ECO:0000256" key="6">
    <source>
        <dbReference type="ARBA" id="ARBA00022777"/>
    </source>
</evidence>
<evidence type="ECO:0000313" key="16">
    <source>
        <dbReference type="EMBL" id="MBI5247993.1"/>
    </source>
</evidence>
<dbReference type="Gene3D" id="3.40.50.2300">
    <property type="match status" value="1"/>
</dbReference>
<evidence type="ECO:0000256" key="1">
    <source>
        <dbReference type="ARBA" id="ARBA00000085"/>
    </source>
</evidence>
<dbReference type="NCBIfam" id="TIGR00229">
    <property type="entry name" value="sensory_box"/>
    <property type="match status" value="4"/>
</dbReference>
<evidence type="ECO:0000256" key="5">
    <source>
        <dbReference type="ARBA" id="ARBA00022741"/>
    </source>
</evidence>
<evidence type="ECO:0000256" key="3">
    <source>
        <dbReference type="ARBA" id="ARBA00022553"/>
    </source>
</evidence>
<dbReference type="SMART" id="SM00388">
    <property type="entry name" value="HisKA"/>
    <property type="match status" value="1"/>
</dbReference>
<evidence type="ECO:0000256" key="4">
    <source>
        <dbReference type="ARBA" id="ARBA00022679"/>
    </source>
</evidence>
<dbReference type="PROSITE" id="PS50109">
    <property type="entry name" value="HIS_KIN"/>
    <property type="match status" value="1"/>
</dbReference>
<organism evidence="16 17">
    <name type="scientific">Desulfomonile tiedjei</name>
    <dbReference type="NCBI Taxonomy" id="2358"/>
    <lineage>
        <taxon>Bacteria</taxon>
        <taxon>Pseudomonadati</taxon>
        <taxon>Thermodesulfobacteriota</taxon>
        <taxon>Desulfomonilia</taxon>
        <taxon>Desulfomonilales</taxon>
        <taxon>Desulfomonilaceae</taxon>
        <taxon>Desulfomonile</taxon>
    </lineage>
</organism>
<dbReference type="Gene3D" id="3.30.450.20">
    <property type="entry name" value="PAS domain"/>
    <property type="match status" value="5"/>
</dbReference>
<dbReference type="SUPFAM" id="SSF52172">
    <property type="entry name" value="CheY-like"/>
    <property type="match status" value="1"/>
</dbReference>
<gene>
    <name evidence="16" type="ORF">HY912_00740</name>
</gene>
<evidence type="ECO:0000256" key="2">
    <source>
        <dbReference type="ARBA" id="ARBA00012438"/>
    </source>
</evidence>
<evidence type="ECO:0000256" key="11">
    <source>
        <dbReference type="SAM" id="MobiDB-lite"/>
    </source>
</evidence>
<comment type="catalytic activity">
    <reaction evidence="1">
        <text>ATP + protein L-histidine = ADP + protein N-phospho-L-histidine.</text>
        <dbReference type="EC" id="2.7.13.3"/>
    </reaction>
</comment>
<evidence type="ECO:0000259" key="12">
    <source>
        <dbReference type="PROSITE" id="PS50109"/>
    </source>
</evidence>
<feature type="domain" description="PAC" evidence="15">
    <location>
        <begin position="580"/>
        <end position="632"/>
    </location>
</feature>
<evidence type="ECO:0000256" key="8">
    <source>
        <dbReference type="ARBA" id="ARBA00023012"/>
    </source>
</evidence>